<feature type="compositionally biased region" description="Pro residues" evidence="1">
    <location>
        <begin position="27"/>
        <end position="36"/>
    </location>
</feature>
<dbReference type="PANTHER" id="PTHR38937:SF2">
    <property type="entry name" value="MEMBRANE PROTEIN OF ER BODY-LIKE PROTEIN ISOFORM X1"/>
    <property type="match status" value="1"/>
</dbReference>
<dbReference type="AlphaFoldDB" id="A0A7C9EJ14"/>
<sequence>MSFHIVGTPLSPMPIHVASPDGDTSSPPKPTPPPTPDGAKTLPPELKPVMAPYDDITLLTDRKPPLTPHTGRELTITMPNQEPSKPLSSTTILSVIQPVAGTLNDLQSHLLDTSQGRATTGERAGVDIIKAIVYGGLLECITSLSVITSAAGGDATTLNIVALGLANVFAGLVLLFDNLRVLKREHGTERYIQQMGRPGHFCLHATVAVISYLIFGLMAPIIYGFCFRKSDNKDYKLITLAAASLVCITVLSTAKAYVRSPPKAYLQTVFYYISVGFTVSGVGYVAGDLTNMLLKKLGVFDSRSAPPEAGDMKGIWASY</sequence>
<feature type="transmembrane region" description="Helical" evidence="2">
    <location>
        <begin position="237"/>
        <end position="257"/>
    </location>
</feature>
<dbReference type="PANTHER" id="PTHR38937">
    <property type="entry name" value="MEMBRANE PROTEIN OF ER BODY-LIKE PROTEIN"/>
    <property type="match status" value="1"/>
</dbReference>
<keyword evidence="2" id="KW-1133">Transmembrane helix</keyword>
<reference evidence="3" key="1">
    <citation type="journal article" date="2013" name="J. Plant Res.">
        <title>Effect of fungi and light on seed germination of three Opuntia species from semiarid lands of central Mexico.</title>
        <authorList>
            <person name="Delgado-Sanchez P."/>
            <person name="Jimenez-Bremont J.F."/>
            <person name="Guerrero-Gonzalez Mde L."/>
            <person name="Flores J."/>
        </authorList>
    </citation>
    <scope>NUCLEOTIDE SEQUENCE</scope>
    <source>
        <tissue evidence="3">Cladode</tissue>
    </source>
</reference>
<feature type="region of interest" description="Disordered" evidence="1">
    <location>
        <begin position="1"/>
        <end position="46"/>
    </location>
</feature>
<dbReference type="EMBL" id="GISG01244681">
    <property type="protein sequence ID" value="MBA4669702.1"/>
    <property type="molecule type" value="Transcribed_RNA"/>
</dbReference>
<feature type="transmembrane region" description="Helical" evidence="2">
    <location>
        <begin position="158"/>
        <end position="179"/>
    </location>
</feature>
<organism evidence="3">
    <name type="scientific">Opuntia streptacantha</name>
    <name type="common">Prickly pear cactus</name>
    <name type="synonym">Opuntia cardona</name>
    <dbReference type="NCBI Taxonomy" id="393608"/>
    <lineage>
        <taxon>Eukaryota</taxon>
        <taxon>Viridiplantae</taxon>
        <taxon>Streptophyta</taxon>
        <taxon>Embryophyta</taxon>
        <taxon>Tracheophyta</taxon>
        <taxon>Spermatophyta</taxon>
        <taxon>Magnoliopsida</taxon>
        <taxon>eudicotyledons</taxon>
        <taxon>Gunneridae</taxon>
        <taxon>Pentapetalae</taxon>
        <taxon>Caryophyllales</taxon>
        <taxon>Cactineae</taxon>
        <taxon>Cactaceae</taxon>
        <taxon>Opuntioideae</taxon>
        <taxon>Opuntia</taxon>
    </lineage>
</organism>
<dbReference type="InterPro" id="IPR052843">
    <property type="entry name" value="ER_body_metal_sequester"/>
</dbReference>
<evidence type="ECO:0000313" key="3">
    <source>
        <dbReference type="EMBL" id="MBA4669702.1"/>
    </source>
</evidence>
<proteinExistence type="predicted"/>
<feature type="transmembrane region" description="Helical" evidence="2">
    <location>
        <begin position="269"/>
        <end position="287"/>
    </location>
</feature>
<reference evidence="3" key="2">
    <citation type="submission" date="2020-07" db="EMBL/GenBank/DDBJ databases">
        <authorList>
            <person name="Vera ALvarez R."/>
            <person name="Arias-Moreno D.M."/>
            <person name="Jimenez-Jacinto V."/>
            <person name="Jimenez-Bremont J.F."/>
            <person name="Swaminathan K."/>
            <person name="Moose S.P."/>
            <person name="Guerrero-Gonzalez M.L."/>
            <person name="Marino-Ramirez L."/>
            <person name="Landsman D."/>
            <person name="Rodriguez-Kessler M."/>
            <person name="Delgado-Sanchez P."/>
        </authorList>
    </citation>
    <scope>NUCLEOTIDE SEQUENCE</scope>
    <source>
        <tissue evidence="3">Cladode</tissue>
    </source>
</reference>
<feature type="compositionally biased region" description="Polar residues" evidence="1">
    <location>
        <begin position="77"/>
        <end position="87"/>
    </location>
</feature>
<feature type="region of interest" description="Disordered" evidence="1">
    <location>
        <begin position="61"/>
        <end position="87"/>
    </location>
</feature>
<feature type="transmembrane region" description="Helical" evidence="2">
    <location>
        <begin position="131"/>
        <end position="152"/>
    </location>
</feature>
<keyword evidence="2" id="KW-0812">Transmembrane</keyword>
<keyword evidence="2" id="KW-0472">Membrane</keyword>
<protein>
    <submittedName>
        <fullName evidence="3">Uncharacterized protein</fullName>
    </submittedName>
</protein>
<evidence type="ECO:0000256" key="1">
    <source>
        <dbReference type="SAM" id="MobiDB-lite"/>
    </source>
</evidence>
<feature type="transmembrane region" description="Helical" evidence="2">
    <location>
        <begin position="200"/>
        <end position="225"/>
    </location>
</feature>
<accession>A0A7C9EJ14</accession>
<name>A0A7C9EJ14_OPUST</name>
<evidence type="ECO:0000256" key="2">
    <source>
        <dbReference type="SAM" id="Phobius"/>
    </source>
</evidence>